<dbReference type="Proteomes" id="UP000245449">
    <property type="component" value="Unassembled WGS sequence"/>
</dbReference>
<evidence type="ECO:0000313" key="3">
    <source>
        <dbReference type="Proteomes" id="UP000245449"/>
    </source>
</evidence>
<organism evidence="2 3">
    <name type="scientific">Flavobacterium psychrotolerans</name>
    <dbReference type="NCBI Taxonomy" id="2169410"/>
    <lineage>
        <taxon>Bacteria</taxon>
        <taxon>Pseudomonadati</taxon>
        <taxon>Bacteroidota</taxon>
        <taxon>Flavobacteriia</taxon>
        <taxon>Flavobacteriales</taxon>
        <taxon>Flavobacteriaceae</taxon>
        <taxon>Flavobacterium</taxon>
    </lineage>
</organism>
<gene>
    <name evidence="2" type="ORF">DB895_12030</name>
</gene>
<protein>
    <recommendedName>
        <fullName evidence="4">Cytochrome oxidase complex assembly protein 1</fullName>
    </recommendedName>
</protein>
<evidence type="ECO:0008006" key="4">
    <source>
        <dbReference type="Google" id="ProtNLM"/>
    </source>
</evidence>
<keyword evidence="1" id="KW-1133">Transmembrane helix</keyword>
<dbReference type="AlphaFoldDB" id="A0A2U1JGH1"/>
<feature type="transmembrane region" description="Helical" evidence="1">
    <location>
        <begin position="18"/>
        <end position="39"/>
    </location>
</feature>
<sequence>MDNELIVEKSWWKRNWKWLILTLTIIFLFLFGLILSSSIDGNITDIAQAYSDTALYEKAIEKAKTNQRVLEVIGEIEPIDKLALFEGNAIYSNDNNSVELSVRIKGSKGKGKMDIIADKNGSEWGYKKINIRVKDPKEEIQILKATIEKKNSENSKKNRLIQS</sequence>
<keyword evidence="1" id="KW-0472">Membrane</keyword>
<comment type="caution">
    <text evidence="2">The sequence shown here is derived from an EMBL/GenBank/DDBJ whole genome shotgun (WGS) entry which is preliminary data.</text>
</comment>
<name>A0A2U1JGH1_9FLAO</name>
<proteinExistence type="predicted"/>
<keyword evidence="1" id="KW-0812">Transmembrane</keyword>
<evidence type="ECO:0000256" key="1">
    <source>
        <dbReference type="SAM" id="Phobius"/>
    </source>
</evidence>
<dbReference type="OrthoDB" id="1178263at2"/>
<dbReference type="InterPro" id="IPR014807">
    <property type="entry name" value="Coa1"/>
</dbReference>
<keyword evidence="3" id="KW-1185">Reference proteome</keyword>
<reference evidence="2 3" key="1">
    <citation type="submission" date="2018-04" db="EMBL/GenBank/DDBJ databases">
        <title>Flavobacterium sp. nov., isolated from glacier ice.</title>
        <authorList>
            <person name="Liu Q."/>
            <person name="Xin Y.-H."/>
        </authorList>
    </citation>
    <scope>NUCLEOTIDE SEQUENCE [LARGE SCALE GENOMIC DNA]</scope>
    <source>
        <strain evidence="2 3">RB1R5</strain>
    </source>
</reference>
<dbReference type="EMBL" id="QCZI01000017">
    <property type="protein sequence ID" value="PWA04217.1"/>
    <property type="molecule type" value="Genomic_DNA"/>
</dbReference>
<evidence type="ECO:0000313" key="2">
    <source>
        <dbReference type="EMBL" id="PWA04217.1"/>
    </source>
</evidence>
<dbReference type="RefSeq" id="WP_116725614.1">
    <property type="nucleotide sequence ID" value="NZ_QCZI01000017.1"/>
</dbReference>
<dbReference type="Pfam" id="PF08695">
    <property type="entry name" value="Coa1"/>
    <property type="match status" value="1"/>
</dbReference>
<accession>A0A2U1JGH1</accession>